<organism evidence="6 8">
    <name type="scientific">Flagellimonas aequoris</name>
    <dbReference type="NCBI Taxonomy" id="2306997"/>
    <lineage>
        <taxon>Bacteria</taxon>
        <taxon>Pseudomonadati</taxon>
        <taxon>Bacteroidota</taxon>
        <taxon>Flavobacteriia</taxon>
        <taxon>Flavobacteriales</taxon>
        <taxon>Flavobacteriaceae</taxon>
        <taxon>Flagellimonas</taxon>
    </lineage>
</organism>
<keyword evidence="4" id="KW-1133">Transmembrane helix</keyword>
<dbReference type="SUPFAM" id="SSF46894">
    <property type="entry name" value="C-terminal effector domain of the bipartite response regulators"/>
    <property type="match status" value="1"/>
</dbReference>
<keyword evidence="4" id="KW-0472">Membrane</keyword>
<comment type="caution">
    <text evidence="6">The sequence shown here is derived from an EMBL/GenBank/DDBJ whole genome shotgun (WGS) entry which is preliminary data.</text>
</comment>
<dbReference type="Pfam" id="PF00196">
    <property type="entry name" value="GerE"/>
    <property type="match status" value="1"/>
</dbReference>
<evidence type="ECO:0000313" key="7">
    <source>
        <dbReference type="EMBL" id="TXK01905.1"/>
    </source>
</evidence>
<feature type="transmembrane region" description="Helical" evidence="4">
    <location>
        <begin position="255"/>
        <end position="275"/>
    </location>
</feature>
<keyword evidence="2" id="KW-0238">DNA-binding</keyword>
<evidence type="ECO:0000256" key="2">
    <source>
        <dbReference type="ARBA" id="ARBA00023125"/>
    </source>
</evidence>
<keyword evidence="9" id="KW-1185">Reference proteome</keyword>
<sequence length="348" mass="40408">MRFCFFVFLFQISFLSAQYRFSGEVSPENAGNAIYLSLVEDYRKSSRVYLDQIVKKVEVDSLGRFLFEGDNLTTENRMYRIHLDGCSEESSGAHFLGQCNNSKSVLFIANNTDTVQFPTSFEEQSLCTINSTNPKSSLLLEWEILKERMAYDFVDYPSETSKNLNMKKWFSELQNFGEKANEPLVELLIFDFLSDKRNETYSHYLQDVSVNPYYGELSNRLEQTYPDANFTQEYEAEISTDKDLATFNQPKIAKWVWVALLILVLSLLGNLYFFVNRRAKLKTHSDDLLQKLTPQEQKIVHYILLDKSNKEIASALFVSLSTVKTHINNLYKKLDISSREEIVLLFQK</sequence>
<gene>
    <name evidence="6" type="ORF">D2U88_08845</name>
    <name evidence="7" type="ORF">FQ019_08770</name>
</gene>
<dbReference type="GO" id="GO:0003677">
    <property type="term" value="F:DNA binding"/>
    <property type="evidence" value="ECO:0007669"/>
    <property type="project" value="UniProtKB-KW"/>
</dbReference>
<dbReference type="PRINTS" id="PR00038">
    <property type="entry name" value="HTHLUXR"/>
</dbReference>
<evidence type="ECO:0000256" key="3">
    <source>
        <dbReference type="ARBA" id="ARBA00023163"/>
    </source>
</evidence>
<evidence type="ECO:0000259" key="5">
    <source>
        <dbReference type="PROSITE" id="PS50043"/>
    </source>
</evidence>
<dbReference type="PROSITE" id="PS00622">
    <property type="entry name" value="HTH_LUXR_1"/>
    <property type="match status" value="1"/>
</dbReference>
<evidence type="ECO:0000256" key="4">
    <source>
        <dbReference type="SAM" id="Phobius"/>
    </source>
</evidence>
<keyword evidence="4" id="KW-0812">Transmembrane</keyword>
<keyword evidence="3" id="KW-0804">Transcription</keyword>
<dbReference type="OrthoDB" id="9807565at2"/>
<reference evidence="6 8" key="1">
    <citation type="submission" date="2018-08" db="EMBL/GenBank/DDBJ databases">
        <title>Proposal of Muricauda 72 sp.nov. and Muricauda NH166 sp.nov., isolated from seawater.</title>
        <authorList>
            <person name="Cheng H."/>
            <person name="Wu Y.-H."/>
            <person name="Guo L.-L."/>
            <person name="Xu X.-W."/>
        </authorList>
    </citation>
    <scope>NUCLEOTIDE SEQUENCE [LARGE SCALE GENOMIC DNA]</scope>
    <source>
        <strain evidence="6 8">NH166</strain>
    </source>
</reference>
<dbReference type="RefSeq" id="WP_119639994.1">
    <property type="nucleotide sequence ID" value="NZ_QXFJ01000023.1"/>
</dbReference>
<keyword evidence="1" id="KW-0805">Transcription regulation</keyword>
<proteinExistence type="predicted"/>
<dbReference type="PANTHER" id="PTHR44688">
    <property type="entry name" value="DNA-BINDING TRANSCRIPTIONAL ACTIVATOR DEVR_DOSR"/>
    <property type="match status" value="1"/>
</dbReference>
<dbReference type="InterPro" id="IPR036388">
    <property type="entry name" value="WH-like_DNA-bd_sf"/>
</dbReference>
<dbReference type="PROSITE" id="PS50043">
    <property type="entry name" value="HTH_LUXR_2"/>
    <property type="match status" value="1"/>
</dbReference>
<dbReference type="InterPro" id="IPR016032">
    <property type="entry name" value="Sig_transdc_resp-reg_C-effctor"/>
</dbReference>
<evidence type="ECO:0000256" key="1">
    <source>
        <dbReference type="ARBA" id="ARBA00023015"/>
    </source>
</evidence>
<dbReference type="AlphaFoldDB" id="A0A418N714"/>
<name>A0A418N714_9FLAO</name>
<feature type="domain" description="HTH luxR-type" evidence="5">
    <location>
        <begin position="285"/>
        <end position="348"/>
    </location>
</feature>
<dbReference type="Proteomes" id="UP000284189">
    <property type="component" value="Unassembled WGS sequence"/>
</dbReference>
<dbReference type="CDD" id="cd06170">
    <property type="entry name" value="LuxR_C_like"/>
    <property type="match status" value="1"/>
</dbReference>
<dbReference type="EMBL" id="VNWL01000022">
    <property type="protein sequence ID" value="TXK01905.1"/>
    <property type="molecule type" value="Genomic_DNA"/>
</dbReference>
<accession>A0A418N714</accession>
<dbReference type="PANTHER" id="PTHR44688:SF16">
    <property type="entry name" value="DNA-BINDING TRANSCRIPTIONAL ACTIVATOR DEVR_DOSR"/>
    <property type="match status" value="1"/>
</dbReference>
<reference evidence="7 9" key="2">
    <citation type="submission" date="2019-07" db="EMBL/GenBank/DDBJ databases">
        <title>Draft genome of two Muricauda strains isolated from deep sea.</title>
        <authorList>
            <person name="Sun C."/>
        </authorList>
    </citation>
    <scope>NUCLEOTIDE SEQUENCE [LARGE SCALE GENOMIC DNA]</scope>
    <source>
        <strain evidence="7 9">NH166</strain>
    </source>
</reference>
<evidence type="ECO:0000313" key="8">
    <source>
        <dbReference type="Proteomes" id="UP000284189"/>
    </source>
</evidence>
<protein>
    <submittedName>
        <fullName evidence="7">Helix-turn-helix transcriptional regulator</fullName>
    </submittedName>
    <submittedName>
        <fullName evidence="6">LuxR family transcriptional regulator</fullName>
    </submittedName>
</protein>
<evidence type="ECO:0000313" key="9">
    <source>
        <dbReference type="Proteomes" id="UP000321528"/>
    </source>
</evidence>
<dbReference type="SMART" id="SM00421">
    <property type="entry name" value="HTH_LUXR"/>
    <property type="match status" value="1"/>
</dbReference>
<dbReference type="GO" id="GO:0006355">
    <property type="term" value="P:regulation of DNA-templated transcription"/>
    <property type="evidence" value="ECO:0007669"/>
    <property type="project" value="InterPro"/>
</dbReference>
<dbReference type="InterPro" id="IPR000792">
    <property type="entry name" value="Tscrpt_reg_LuxR_C"/>
</dbReference>
<dbReference type="Gene3D" id="1.10.10.10">
    <property type="entry name" value="Winged helix-like DNA-binding domain superfamily/Winged helix DNA-binding domain"/>
    <property type="match status" value="1"/>
</dbReference>
<evidence type="ECO:0000313" key="6">
    <source>
        <dbReference type="EMBL" id="RIV70477.1"/>
    </source>
</evidence>
<dbReference type="Proteomes" id="UP000321528">
    <property type="component" value="Unassembled WGS sequence"/>
</dbReference>
<dbReference type="EMBL" id="QXFJ01000023">
    <property type="protein sequence ID" value="RIV70477.1"/>
    <property type="molecule type" value="Genomic_DNA"/>
</dbReference>